<name>A0A4V2HSA3_9FLAO</name>
<keyword evidence="5 7" id="KW-0456">Lyase</keyword>
<dbReference type="GO" id="GO:0006520">
    <property type="term" value="P:amino acid metabolic process"/>
    <property type="evidence" value="ECO:0007669"/>
    <property type="project" value="InterPro"/>
</dbReference>
<proteinExistence type="inferred from homology"/>
<keyword evidence="8" id="KW-0808">Transferase</keyword>
<comment type="cofactor">
    <cofactor evidence="1 6 7">
        <name>pyridoxal 5'-phosphate</name>
        <dbReference type="ChEBI" id="CHEBI:597326"/>
    </cofactor>
</comment>
<dbReference type="AlphaFoldDB" id="A0A4V2HSA3"/>
<dbReference type="Gene3D" id="3.40.640.10">
    <property type="entry name" value="Type I PLP-dependent aspartate aminotransferase-like (Major domain)"/>
    <property type="match status" value="1"/>
</dbReference>
<dbReference type="PANTHER" id="PTHR11999">
    <property type="entry name" value="GROUP II PYRIDOXAL-5-PHOSPHATE DECARBOXYLASE"/>
    <property type="match status" value="1"/>
</dbReference>
<evidence type="ECO:0000256" key="3">
    <source>
        <dbReference type="ARBA" id="ARBA00022793"/>
    </source>
</evidence>
<keyword evidence="4 6" id="KW-0663">Pyridoxal phosphate</keyword>
<dbReference type="GO" id="GO:0008483">
    <property type="term" value="F:transaminase activity"/>
    <property type="evidence" value="ECO:0007669"/>
    <property type="project" value="UniProtKB-KW"/>
</dbReference>
<dbReference type="InterPro" id="IPR015422">
    <property type="entry name" value="PyrdxlP-dep_Trfase_small"/>
</dbReference>
<comment type="similarity">
    <text evidence="2 7">Belongs to the group II decarboxylase family.</text>
</comment>
<dbReference type="GO" id="GO:0019752">
    <property type="term" value="P:carboxylic acid metabolic process"/>
    <property type="evidence" value="ECO:0007669"/>
    <property type="project" value="InterPro"/>
</dbReference>
<evidence type="ECO:0000256" key="1">
    <source>
        <dbReference type="ARBA" id="ARBA00001933"/>
    </source>
</evidence>
<keyword evidence="9" id="KW-1185">Reference proteome</keyword>
<dbReference type="InterPro" id="IPR002129">
    <property type="entry name" value="PyrdxlP-dep_de-COase"/>
</dbReference>
<protein>
    <submittedName>
        <fullName evidence="8">Aminotransferase class V-fold PLP-dependent enzyme</fullName>
    </submittedName>
</protein>
<dbReference type="PANTHER" id="PTHR11999:SF70">
    <property type="entry name" value="MIP05841P"/>
    <property type="match status" value="1"/>
</dbReference>
<keyword evidence="3" id="KW-0210">Decarboxylase</keyword>
<dbReference type="OrthoDB" id="9803665at2"/>
<dbReference type="GO" id="GO:0030170">
    <property type="term" value="F:pyridoxal phosphate binding"/>
    <property type="evidence" value="ECO:0007669"/>
    <property type="project" value="InterPro"/>
</dbReference>
<feature type="modified residue" description="N6-(pyridoxal phosphate)lysine" evidence="6">
    <location>
        <position position="296"/>
    </location>
</feature>
<evidence type="ECO:0000256" key="2">
    <source>
        <dbReference type="ARBA" id="ARBA00009533"/>
    </source>
</evidence>
<sequence length="483" mass="54084">MKKDAAKLELSEEAMRTYGYQIVDAIVDHHHTQKDKLPVALGSREEMDSIFLEEAPESPMDASEVLQFVLDKVMTNSTLVSHPKMYSFVPGPSNYVSVMADALATGFNVFSGGWVTSPSASELEIITVQWLLKIFGFPQKKGGGIFTSGGSMANLTALATARRVKCGQNFSKAIIYLSDQAHSSNIKAIRVLGFKKDQIRIIPTDLEFKFSINKLKSCISKDRLEGLQPFCVIASSGTTNTGTVDPLKELGKVCKQEDIWFHIDGAYGAAAILSPKGKQLLKGINKADSLTIDPHKWMFQPYEMGCLLVRNHKHLSHTFTEKPEYLRDIEGNTSEINFYDHGIQLTRRFRALKFYMSIKTFGLSAFREAIGYGIDLAEKVEAILRRSKSWEVVFPATMAIINFRFNPIGKSLSEEELDEINQYVSAKVVASREALLVTTILQGQVVLRMCLINPRTRLEDVKDTLNLCRKFANEFLEKKKVVS</sequence>
<keyword evidence="8" id="KW-0032">Aminotransferase</keyword>
<dbReference type="Pfam" id="PF00282">
    <property type="entry name" value="Pyridoxal_deC"/>
    <property type="match status" value="1"/>
</dbReference>
<dbReference type="RefSeq" id="WP_130613172.1">
    <property type="nucleotide sequence ID" value="NZ_SGIU01000002.1"/>
</dbReference>
<dbReference type="Gene3D" id="3.90.1150.10">
    <property type="entry name" value="Aspartate Aminotransferase, domain 1"/>
    <property type="match status" value="1"/>
</dbReference>
<gene>
    <name evidence="8" type="ORF">EW142_09415</name>
</gene>
<reference evidence="8 9" key="1">
    <citation type="submission" date="2019-02" db="EMBL/GenBank/DDBJ databases">
        <title>Draft genome sequence of Muricauda sp. 176CP4-71.</title>
        <authorList>
            <person name="Park J.-S."/>
        </authorList>
    </citation>
    <scope>NUCLEOTIDE SEQUENCE [LARGE SCALE GENOMIC DNA]</scope>
    <source>
        <strain evidence="8 9">176CP4-71</strain>
    </source>
</reference>
<dbReference type="GO" id="GO:0016831">
    <property type="term" value="F:carboxy-lyase activity"/>
    <property type="evidence" value="ECO:0007669"/>
    <property type="project" value="UniProtKB-KW"/>
</dbReference>
<evidence type="ECO:0000256" key="7">
    <source>
        <dbReference type="RuleBase" id="RU000382"/>
    </source>
</evidence>
<dbReference type="EMBL" id="SGIU01000002">
    <property type="protein sequence ID" value="TAI46910.1"/>
    <property type="molecule type" value="Genomic_DNA"/>
</dbReference>
<dbReference type="Proteomes" id="UP000291981">
    <property type="component" value="Unassembled WGS sequence"/>
</dbReference>
<accession>A0A4V2HSA3</accession>
<dbReference type="PRINTS" id="PR00800">
    <property type="entry name" value="YHDCRBOXLASE"/>
</dbReference>
<dbReference type="GO" id="GO:0005737">
    <property type="term" value="C:cytoplasm"/>
    <property type="evidence" value="ECO:0007669"/>
    <property type="project" value="TreeGrafter"/>
</dbReference>
<comment type="caution">
    <text evidence="8">The sequence shown here is derived from an EMBL/GenBank/DDBJ whole genome shotgun (WGS) entry which is preliminary data.</text>
</comment>
<organism evidence="8 9">
    <name type="scientific">Flagellimonas allohymeniacidonis</name>
    <dbReference type="NCBI Taxonomy" id="2517819"/>
    <lineage>
        <taxon>Bacteria</taxon>
        <taxon>Pseudomonadati</taxon>
        <taxon>Bacteroidota</taxon>
        <taxon>Flavobacteriia</taxon>
        <taxon>Flavobacteriales</taxon>
        <taxon>Flavobacteriaceae</taxon>
        <taxon>Flagellimonas</taxon>
    </lineage>
</organism>
<evidence type="ECO:0000256" key="4">
    <source>
        <dbReference type="ARBA" id="ARBA00022898"/>
    </source>
</evidence>
<evidence type="ECO:0000256" key="6">
    <source>
        <dbReference type="PIRSR" id="PIRSR602129-50"/>
    </source>
</evidence>
<dbReference type="InterPro" id="IPR010977">
    <property type="entry name" value="Aromatic_deC"/>
</dbReference>
<evidence type="ECO:0000313" key="9">
    <source>
        <dbReference type="Proteomes" id="UP000291981"/>
    </source>
</evidence>
<evidence type="ECO:0000313" key="8">
    <source>
        <dbReference type="EMBL" id="TAI46910.1"/>
    </source>
</evidence>
<dbReference type="Gene3D" id="3.90.1150.170">
    <property type="match status" value="1"/>
</dbReference>
<dbReference type="InterPro" id="IPR015421">
    <property type="entry name" value="PyrdxlP-dep_Trfase_major"/>
</dbReference>
<evidence type="ECO:0000256" key="5">
    <source>
        <dbReference type="ARBA" id="ARBA00023239"/>
    </source>
</evidence>
<dbReference type="SUPFAM" id="SSF53383">
    <property type="entry name" value="PLP-dependent transferases"/>
    <property type="match status" value="1"/>
</dbReference>
<dbReference type="InterPro" id="IPR015424">
    <property type="entry name" value="PyrdxlP-dep_Trfase"/>
</dbReference>